<evidence type="ECO:0000259" key="3">
    <source>
        <dbReference type="Pfam" id="PF14478"/>
    </source>
</evidence>
<organism evidence="4 5">
    <name type="scientific">Ruminococcus flavefaciens</name>
    <dbReference type="NCBI Taxonomy" id="1265"/>
    <lineage>
        <taxon>Bacteria</taxon>
        <taxon>Bacillati</taxon>
        <taxon>Bacillota</taxon>
        <taxon>Clostridia</taxon>
        <taxon>Eubacteriales</taxon>
        <taxon>Oscillospiraceae</taxon>
        <taxon>Ruminococcus</taxon>
    </lineage>
</organism>
<dbReference type="InterPro" id="IPR008930">
    <property type="entry name" value="Terpenoid_cyclase/PrenylTrfase"/>
</dbReference>
<gene>
    <name evidence="4" type="ORF">SAMN04487860_11639</name>
</gene>
<protein>
    <recommendedName>
        <fullName evidence="3">Transcobalamin-like C-terminal domain-containing protein</fullName>
    </recommendedName>
</protein>
<accession>A0A1M7LVX8</accession>
<feature type="compositionally biased region" description="Low complexity" evidence="1">
    <location>
        <begin position="322"/>
        <end position="339"/>
    </location>
</feature>
<keyword evidence="2" id="KW-0472">Membrane</keyword>
<keyword evidence="2" id="KW-1133">Transmembrane helix</keyword>
<dbReference type="Gene3D" id="1.50.10.20">
    <property type="match status" value="1"/>
</dbReference>
<evidence type="ECO:0000256" key="1">
    <source>
        <dbReference type="SAM" id="MobiDB-lite"/>
    </source>
</evidence>
<dbReference type="Pfam" id="PF14478">
    <property type="entry name" value="DUF4430"/>
    <property type="match status" value="1"/>
</dbReference>
<dbReference type="Proteomes" id="UP000184394">
    <property type="component" value="Unassembled WGS sequence"/>
</dbReference>
<reference evidence="4 5" key="1">
    <citation type="submission" date="2016-11" db="EMBL/GenBank/DDBJ databases">
        <authorList>
            <person name="Jaros S."/>
            <person name="Januszkiewicz K."/>
            <person name="Wedrychowicz H."/>
        </authorList>
    </citation>
    <scope>NUCLEOTIDE SEQUENCE [LARGE SCALE GENOMIC DNA]</scope>
    <source>
        <strain evidence="4 5">Y1</strain>
    </source>
</reference>
<dbReference type="EMBL" id="FRCT01000016">
    <property type="protein sequence ID" value="SHM82503.1"/>
    <property type="molecule type" value="Genomic_DNA"/>
</dbReference>
<feature type="domain" description="Transcobalamin-like C-terminal" evidence="3">
    <location>
        <begin position="504"/>
        <end position="583"/>
    </location>
</feature>
<dbReference type="CDD" id="cd00688">
    <property type="entry name" value="ISOPREN_C2_like"/>
    <property type="match status" value="1"/>
</dbReference>
<dbReference type="AlphaFoldDB" id="A0A1M7LVX8"/>
<feature type="compositionally biased region" description="Basic and acidic residues" evidence="1">
    <location>
        <begin position="312"/>
        <end position="321"/>
    </location>
</feature>
<feature type="region of interest" description="Disordered" evidence="1">
    <location>
        <begin position="312"/>
        <end position="341"/>
    </location>
</feature>
<proteinExistence type="predicted"/>
<evidence type="ECO:0000313" key="5">
    <source>
        <dbReference type="Proteomes" id="UP000184394"/>
    </source>
</evidence>
<feature type="transmembrane region" description="Helical" evidence="2">
    <location>
        <begin position="402"/>
        <end position="422"/>
    </location>
</feature>
<dbReference type="SUPFAM" id="SSF48239">
    <property type="entry name" value="Terpenoid cyclases/Protein prenyltransferases"/>
    <property type="match status" value="1"/>
</dbReference>
<keyword evidence="2" id="KW-0812">Transmembrane</keyword>
<name>A0A1M7LVX8_RUMFL</name>
<sequence length="600" mass="64824">MLSLSIIPLRAECSEYTADDIQSVIGGIVDYKLRQAGCGSVQEWLGSECAEGAGRTSDWYVIALSQDGYTDLSAYESSLRSYLDNNTVASATSREKYALALCAAGSSDCYISDILDSSIGEQGMMSWIYGLHVLNNGYTCHNFTKDSVVDTILSMQYDDGGWALFGRYGDIDVTAMTVQALAPNCGRSDVADAVDRALDFMSRRQEDNGGYQSFGTPNPESAAQVLTALSALGIDCRYDDRFIKNGNNVIDGITAYQLSDGSFCHAMGGDSNETATVQSMYSLIAFKRMEEGRSPLLILDNCSLHRQDAHENDNSVEHNDDNVNNNAENHTNAQTTAANKGTDAKATVSTAKISVTTVSSKTTISSKTAVITSTVISSASDAKISATTIVQQSNKHKNYKPAVILIIIGSAAVIALIMLIIGKRNYKNFIFLAIVAGAAVIIVLVTDISSPEEYYSGKKKHKENAIGTVTIEIRCDTIAGKSNSEYIPEDGVILAPTAFDIEAGDTVFDILTEAAQTYGIQVENTGSSGGSHGMIYIAGINYIYEFDFGDLSGWVYHVNGITPSRNCGEYVLSDGDKIEWLYTCELGHDLDEVYENEEVF</sequence>
<dbReference type="InterPro" id="IPR027954">
    <property type="entry name" value="Transcobalamin-like_C"/>
</dbReference>
<evidence type="ECO:0000313" key="4">
    <source>
        <dbReference type="EMBL" id="SHM82503.1"/>
    </source>
</evidence>
<evidence type="ECO:0000256" key="2">
    <source>
        <dbReference type="SAM" id="Phobius"/>
    </source>
</evidence>
<feature type="transmembrane region" description="Helical" evidence="2">
    <location>
        <begin position="429"/>
        <end position="446"/>
    </location>
</feature>
<dbReference type="Gene3D" id="2.170.130.30">
    <property type="match status" value="1"/>
</dbReference>